<keyword evidence="10" id="KW-1185">Reference proteome</keyword>
<feature type="signal peptide" evidence="6">
    <location>
        <begin position="1"/>
        <end position="24"/>
    </location>
</feature>
<dbReference type="RefSeq" id="WP_343334303.1">
    <property type="nucleotide sequence ID" value="NZ_JAPOHD010000030.1"/>
</dbReference>
<dbReference type="Gene3D" id="1.25.40.390">
    <property type="match status" value="1"/>
</dbReference>
<evidence type="ECO:0000256" key="2">
    <source>
        <dbReference type="ARBA" id="ARBA00006275"/>
    </source>
</evidence>
<dbReference type="EMBL" id="JAPOHD010000030">
    <property type="protein sequence ID" value="MCY1721973.1"/>
    <property type="molecule type" value="Genomic_DNA"/>
</dbReference>
<evidence type="ECO:0000256" key="4">
    <source>
        <dbReference type="ARBA" id="ARBA00023136"/>
    </source>
</evidence>
<dbReference type="Proteomes" id="UP001145087">
    <property type="component" value="Unassembled WGS sequence"/>
</dbReference>
<dbReference type="AlphaFoldDB" id="A0A9X3FFW1"/>
<keyword evidence="5" id="KW-0998">Cell outer membrane</keyword>
<organism evidence="9 10">
    <name type="scientific">Draconibacterium aestuarii</name>
    <dbReference type="NCBI Taxonomy" id="2998507"/>
    <lineage>
        <taxon>Bacteria</taxon>
        <taxon>Pseudomonadati</taxon>
        <taxon>Bacteroidota</taxon>
        <taxon>Bacteroidia</taxon>
        <taxon>Marinilabiliales</taxon>
        <taxon>Prolixibacteraceae</taxon>
        <taxon>Draconibacterium</taxon>
    </lineage>
</organism>
<evidence type="ECO:0000256" key="5">
    <source>
        <dbReference type="ARBA" id="ARBA00023237"/>
    </source>
</evidence>
<evidence type="ECO:0000259" key="7">
    <source>
        <dbReference type="Pfam" id="PF07980"/>
    </source>
</evidence>
<name>A0A9X3FFW1_9BACT</name>
<comment type="subcellular location">
    <subcellularLocation>
        <location evidence="1">Cell outer membrane</location>
    </subcellularLocation>
</comment>
<keyword evidence="4" id="KW-0472">Membrane</keyword>
<proteinExistence type="inferred from homology"/>
<dbReference type="PROSITE" id="PS51257">
    <property type="entry name" value="PROKAR_LIPOPROTEIN"/>
    <property type="match status" value="1"/>
</dbReference>
<reference evidence="9" key="1">
    <citation type="submission" date="2022-11" db="EMBL/GenBank/DDBJ databases">
        <title>Marilongibacter aestuarii gen. nov., sp. nov., isolated from tidal flat sediment.</title>
        <authorList>
            <person name="Jiayan W."/>
        </authorList>
    </citation>
    <scope>NUCLEOTIDE SEQUENCE</scope>
    <source>
        <strain evidence="9">Z1-6</strain>
    </source>
</reference>
<dbReference type="InterPro" id="IPR033985">
    <property type="entry name" value="SusD-like_N"/>
</dbReference>
<comment type="similarity">
    <text evidence="2">Belongs to the SusD family.</text>
</comment>
<comment type="caution">
    <text evidence="9">The sequence shown here is derived from an EMBL/GenBank/DDBJ whole genome shotgun (WGS) entry which is preliminary data.</text>
</comment>
<feature type="chain" id="PRO_5040774112" evidence="6">
    <location>
        <begin position="25"/>
        <end position="614"/>
    </location>
</feature>
<dbReference type="Pfam" id="PF07980">
    <property type="entry name" value="SusD_RagB"/>
    <property type="match status" value="1"/>
</dbReference>
<evidence type="ECO:0000313" key="9">
    <source>
        <dbReference type="EMBL" id="MCY1721973.1"/>
    </source>
</evidence>
<evidence type="ECO:0000313" key="10">
    <source>
        <dbReference type="Proteomes" id="UP001145087"/>
    </source>
</evidence>
<dbReference type="SUPFAM" id="SSF48452">
    <property type="entry name" value="TPR-like"/>
    <property type="match status" value="1"/>
</dbReference>
<evidence type="ECO:0000256" key="1">
    <source>
        <dbReference type="ARBA" id="ARBA00004442"/>
    </source>
</evidence>
<gene>
    <name evidence="9" type="ORF">OU798_16585</name>
</gene>
<feature type="domain" description="SusD-like N-terminal" evidence="8">
    <location>
        <begin position="76"/>
        <end position="222"/>
    </location>
</feature>
<keyword evidence="3 6" id="KW-0732">Signal</keyword>
<dbReference type="GO" id="GO:0009279">
    <property type="term" value="C:cell outer membrane"/>
    <property type="evidence" value="ECO:0007669"/>
    <property type="project" value="UniProtKB-SubCell"/>
</dbReference>
<evidence type="ECO:0000259" key="8">
    <source>
        <dbReference type="Pfam" id="PF14322"/>
    </source>
</evidence>
<feature type="domain" description="RagB/SusD" evidence="7">
    <location>
        <begin position="302"/>
        <end position="604"/>
    </location>
</feature>
<dbReference type="Pfam" id="PF14322">
    <property type="entry name" value="SusD-like_3"/>
    <property type="match status" value="1"/>
</dbReference>
<evidence type="ECO:0000256" key="3">
    <source>
        <dbReference type="ARBA" id="ARBA00022729"/>
    </source>
</evidence>
<evidence type="ECO:0000256" key="6">
    <source>
        <dbReference type="SAM" id="SignalP"/>
    </source>
</evidence>
<dbReference type="InterPro" id="IPR012944">
    <property type="entry name" value="SusD_RagB_dom"/>
</dbReference>
<protein>
    <submittedName>
        <fullName evidence="9">RagB/SusD family nutrient uptake outer membrane protein</fullName>
    </submittedName>
</protein>
<sequence length="614" mass="69703">MKIITKYIKSLPLVLGVSTFLLFAVSCDSVLDKHDLNVLNEGIWEDEDQAGLYVNNLYNENMPDKYFGNFSQLSDETYSADESYTKLLYGFTTASDINAVTVMHKDKYALIRRINIAIEGLDESSLSDEIKNPLRGQALFFRAWRHWEMAQLYGGIPIVKSVQDPYNDDLNVPRSKATETVDEIVADLDEAITLLPTSWSLTDNLGRINSGAAAAFKGRILLTWASPLFNPGNDQARWQRAYDANKEAIDLLAQMNVPRDLHPNFSTIFTTNVLNNVEAIIYKRFSLAAGSGYVNGWENSVRPPSGGGNGGYAPTWQLISAFPMANGKLTNDAESGYDETYYWQNRDPRFYATVAYNGSEWDMTGREQTNVWTFRNSKELNRVPNSGFYNKKATDPSIAREDISQTNTAWIELRYAEVLLNFAECANEIGSISEALEKVRMIRERAGIESNGNTYGIENGVSQDVLRQIIMVERQVELAFENKRYWDIRRRKLFREDMGDYVKKINGTQRSGFTYSAKSGWNLDIKDESSPFFGYMRIDSALYYGHLDLNDKTSSNQYFLQSDKNLDIYLGLSQDINYLELYDFFAIPTSIIEKSPAVEQTIGWLNGTFDPLAE</sequence>
<accession>A0A9X3FFW1</accession>
<dbReference type="InterPro" id="IPR011990">
    <property type="entry name" value="TPR-like_helical_dom_sf"/>
</dbReference>